<comment type="function">
    <text evidence="3">Participates actively in the response to hyperosmotic and heat shock by preventing the aggregation of stress-denatured proteins and by disaggregating proteins, also in an autonomous, DnaK-independent fashion. Unfolded proteins bind initially to DnaJ; upon interaction with the DnaJ-bound protein, DnaK hydrolyzes its bound ATP, resulting in the formation of a stable complex. GrpE releases ADP from DnaK; ATP binding to DnaK triggers the release of the substrate protein, thus completing the reaction cycle. Several rounds of ATP-dependent interactions between DnaJ, DnaK and GrpE are required for fully efficient folding. Also involved, together with DnaK and GrpE, in the DNA replication of plasmids through activation of initiation proteins.</text>
</comment>
<dbReference type="PROSITE" id="PS50076">
    <property type="entry name" value="DNAJ_2"/>
    <property type="match status" value="1"/>
</dbReference>
<accession>A0ABV1HLH2</accession>
<comment type="subunit">
    <text evidence="3">Homodimer.</text>
</comment>
<dbReference type="InterPro" id="IPR008971">
    <property type="entry name" value="HSP40/DnaJ_pept-bd"/>
</dbReference>
<dbReference type="Pfam" id="PF00226">
    <property type="entry name" value="DnaJ"/>
    <property type="match status" value="1"/>
</dbReference>
<dbReference type="CDD" id="cd06257">
    <property type="entry name" value="DnaJ"/>
    <property type="match status" value="1"/>
</dbReference>
<comment type="subcellular location">
    <subcellularLocation>
        <location evidence="3">Cytoplasm</location>
    </subcellularLocation>
</comment>
<comment type="domain">
    <text evidence="3">The J domain is necessary and sufficient to stimulate DnaK ATPase activity. Zinc center 1 plays an important role in the autonomous, DnaK-independent chaperone activity of DnaJ. Zinc center 2 is essential for interaction with DnaK and for DnaJ activity.</text>
</comment>
<dbReference type="PANTHER" id="PTHR43096:SF52">
    <property type="entry name" value="DNAJ HOMOLOG 1, MITOCHONDRIAL-RELATED"/>
    <property type="match status" value="1"/>
</dbReference>
<organism evidence="5 6">
    <name type="scientific">Ventrimonas faecis</name>
    <dbReference type="NCBI Taxonomy" id="3133170"/>
    <lineage>
        <taxon>Bacteria</taxon>
        <taxon>Bacillati</taxon>
        <taxon>Bacillota</taxon>
        <taxon>Clostridia</taxon>
        <taxon>Lachnospirales</taxon>
        <taxon>Lachnospiraceae</taxon>
        <taxon>Ventrimonas</taxon>
    </lineage>
</organism>
<evidence type="ECO:0000256" key="1">
    <source>
        <dbReference type="ARBA" id="ARBA00022705"/>
    </source>
</evidence>
<name>A0ABV1HLH2_9FIRM</name>
<dbReference type="Proteomes" id="UP001437460">
    <property type="component" value="Unassembled WGS sequence"/>
</dbReference>
<proteinExistence type="inferred from homology"/>
<evidence type="ECO:0000313" key="5">
    <source>
        <dbReference type="EMBL" id="MEQ2563164.1"/>
    </source>
</evidence>
<keyword evidence="3" id="KW-0963">Cytoplasm</keyword>
<evidence type="ECO:0000259" key="4">
    <source>
        <dbReference type="PROSITE" id="PS50076"/>
    </source>
</evidence>
<dbReference type="Gene3D" id="1.10.287.110">
    <property type="entry name" value="DnaJ domain"/>
    <property type="match status" value="1"/>
</dbReference>
<dbReference type="EMBL" id="JBBMFJ010000015">
    <property type="protein sequence ID" value="MEQ2563164.1"/>
    <property type="molecule type" value="Genomic_DNA"/>
</dbReference>
<dbReference type="Pfam" id="PF01556">
    <property type="entry name" value="DnaJ_C"/>
    <property type="match status" value="1"/>
</dbReference>
<dbReference type="InterPro" id="IPR001623">
    <property type="entry name" value="DnaJ_domain"/>
</dbReference>
<evidence type="ECO:0000256" key="2">
    <source>
        <dbReference type="ARBA" id="ARBA00023186"/>
    </source>
</evidence>
<dbReference type="SMART" id="SM00271">
    <property type="entry name" value="DnaJ"/>
    <property type="match status" value="1"/>
</dbReference>
<dbReference type="RefSeq" id="WP_349229360.1">
    <property type="nucleotide sequence ID" value="NZ_JBBMFJ010000015.1"/>
</dbReference>
<dbReference type="InterPro" id="IPR012724">
    <property type="entry name" value="DnaJ"/>
</dbReference>
<dbReference type="Gene3D" id="2.60.260.20">
    <property type="entry name" value="Urease metallochaperone UreE, N-terminal domain"/>
    <property type="match status" value="2"/>
</dbReference>
<keyword evidence="2 3" id="KW-0143">Chaperone</keyword>
<dbReference type="SUPFAM" id="SSF46565">
    <property type="entry name" value="Chaperone J-domain"/>
    <property type="match status" value="1"/>
</dbReference>
<keyword evidence="3" id="KW-0346">Stress response</keyword>
<dbReference type="PANTHER" id="PTHR43096">
    <property type="entry name" value="DNAJ HOMOLOG 1, MITOCHONDRIAL-RELATED"/>
    <property type="match status" value="1"/>
</dbReference>
<comment type="similarity">
    <text evidence="3">Belongs to the DnaJ family.</text>
</comment>
<dbReference type="InterPro" id="IPR002939">
    <property type="entry name" value="DnaJ_C"/>
</dbReference>
<dbReference type="PROSITE" id="PS00636">
    <property type="entry name" value="DNAJ_1"/>
    <property type="match status" value="1"/>
</dbReference>
<keyword evidence="6" id="KW-1185">Reference proteome</keyword>
<evidence type="ECO:0000256" key="3">
    <source>
        <dbReference type="HAMAP-Rule" id="MF_01152"/>
    </source>
</evidence>
<gene>
    <name evidence="3" type="primary">dnaJ</name>
    <name evidence="5" type="ORF">WMO41_08305</name>
</gene>
<reference evidence="5 6" key="1">
    <citation type="submission" date="2024-03" db="EMBL/GenBank/DDBJ databases">
        <title>Human intestinal bacterial collection.</title>
        <authorList>
            <person name="Pauvert C."/>
            <person name="Hitch T.C.A."/>
            <person name="Clavel T."/>
        </authorList>
    </citation>
    <scope>NUCLEOTIDE SEQUENCE [LARGE SCALE GENOMIC DNA]</scope>
    <source>
        <strain evidence="5 6">CLA-AP-H27</strain>
    </source>
</reference>
<dbReference type="HAMAP" id="MF_01152">
    <property type="entry name" value="DnaJ"/>
    <property type="match status" value="1"/>
</dbReference>
<comment type="caution">
    <text evidence="3">Lacks conserved residue(s) required for the propagation of feature annotation.</text>
</comment>
<protein>
    <recommendedName>
        <fullName evidence="3">Chaperone protein DnaJ</fullName>
    </recommendedName>
</protein>
<feature type="domain" description="J" evidence="4">
    <location>
        <begin position="6"/>
        <end position="71"/>
    </location>
</feature>
<evidence type="ECO:0000313" key="6">
    <source>
        <dbReference type="Proteomes" id="UP001437460"/>
    </source>
</evidence>
<dbReference type="CDD" id="cd10747">
    <property type="entry name" value="DnaJ_C"/>
    <property type="match status" value="1"/>
</dbReference>
<dbReference type="PRINTS" id="PR00625">
    <property type="entry name" value="JDOMAIN"/>
</dbReference>
<comment type="caution">
    <text evidence="5">The sequence shown here is derived from an EMBL/GenBank/DDBJ whole genome shotgun (WGS) entry which is preliminary data.</text>
</comment>
<dbReference type="InterPro" id="IPR036869">
    <property type="entry name" value="J_dom_sf"/>
</dbReference>
<dbReference type="SUPFAM" id="SSF49493">
    <property type="entry name" value="HSP40/DnaJ peptide-binding domain"/>
    <property type="match status" value="2"/>
</dbReference>
<keyword evidence="3" id="KW-0677">Repeat</keyword>
<dbReference type="InterPro" id="IPR018253">
    <property type="entry name" value="DnaJ_domain_CS"/>
</dbReference>
<sequence>MAAKKDFYEVLGVSKTASDAEIKKAYRKLAKKYHPDSNPNDAVAAERFKEINEAYDVLSDPEKKKLYDQFGAAAFEAGFDPKAAAGGYGGFGGFGGFHGGFGSGTGGFHSYSGDPNSGYQEFHFEGNPEDMDDILGGMFGGMFGGHGGKRRTSGASGSSSQGSGFHGGFGGSGFHGSGFDSSGYQGGSFHSGFGSGGFDGFASNGEYQSRGRDITSDLTVTFDEAAFGCDKMITLTGSDGRKQTLQLHIPAGMEDGKSLRLQGKGGAGMNGAPAGDLLICIHVAEKPGFTRKGADVYTTANIPFTTAVLGGEAIIQTLNGRVSCRIKPGTQSGSKIRLKGKGVANMRDPKTFGDLYVTVQIEVPTNLSAEALTKLKEFEAASNRKKSGFHAA</sequence>
<keyword evidence="1 3" id="KW-0235">DNA replication</keyword>